<evidence type="ECO:0000256" key="1">
    <source>
        <dbReference type="SAM" id="MobiDB-lite"/>
    </source>
</evidence>
<gene>
    <name evidence="2" type="ORF">IscW_ISCW011446</name>
</gene>
<reference evidence="3" key="2">
    <citation type="submission" date="2020-05" db="UniProtKB">
        <authorList>
            <consortium name="EnsemblMetazoa"/>
        </authorList>
    </citation>
    <scope>IDENTIFICATION</scope>
    <source>
        <strain evidence="3">wikel</strain>
    </source>
</reference>
<reference evidence="2 4" key="1">
    <citation type="submission" date="2008-03" db="EMBL/GenBank/DDBJ databases">
        <title>Annotation of Ixodes scapularis.</title>
        <authorList>
            <consortium name="Ixodes scapularis Genome Project Consortium"/>
            <person name="Caler E."/>
            <person name="Hannick L.I."/>
            <person name="Bidwell S."/>
            <person name="Joardar V."/>
            <person name="Thiagarajan M."/>
            <person name="Amedeo P."/>
            <person name="Galinsky K.J."/>
            <person name="Schobel S."/>
            <person name="Inman J."/>
            <person name="Hostetler J."/>
            <person name="Miller J."/>
            <person name="Hammond M."/>
            <person name="Megy K."/>
            <person name="Lawson D."/>
            <person name="Kodira C."/>
            <person name="Sutton G."/>
            <person name="Meyer J."/>
            <person name="Hill C.A."/>
            <person name="Birren B."/>
            <person name="Nene V."/>
            <person name="Collins F."/>
            <person name="Alarcon-Chaidez F."/>
            <person name="Wikel S."/>
            <person name="Strausberg R."/>
        </authorList>
    </citation>
    <scope>NUCLEOTIDE SEQUENCE [LARGE SCALE GENOMIC DNA]</scope>
    <source>
        <strain evidence="4">Wikel</strain>
        <strain evidence="2">Wikel colony</strain>
    </source>
</reference>
<dbReference type="AlphaFoldDB" id="B7Q9I5"/>
<feature type="non-terminal residue" evidence="2">
    <location>
        <position position="102"/>
    </location>
</feature>
<dbReference type="InParanoid" id="B7Q9I5"/>
<dbReference type="EMBL" id="ABJB010186265">
    <property type="status" value="NOT_ANNOTATED_CDS"/>
    <property type="molecule type" value="Genomic_DNA"/>
</dbReference>
<dbReference type="PaxDb" id="6945-B7Q9I5"/>
<proteinExistence type="predicted"/>
<feature type="region of interest" description="Disordered" evidence="1">
    <location>
        <begin position="1"/>
        <end position="52"/>
    </location>
</feature>
<dbReference type="EMBL" id="ABJB011073174">
    <property type="status" value="NOT_ANNOTATED_CDS"/>
    <property type="molecule type" value="Genomic_DNA"/>
</dbReference>
<evidence type="ECO:0000313" key="3">
    <source>
        <dbReference type="EnsemblMetazoa" id="ISCW011446-PA"/>
    </source>
</evidence>
<protein>
    <submittedName>
        <fullName evidence="2 3">Uncharacterized protein</fullName>
    </submittedName>
</protein>
<dbReference type="EMBL" id="DS889189">
    <property type="protein sequence ID" value="EEC15507.1"/>
    <property type="molecule type" value="Genomic_DNA"/>
</dbReference>
<dbReference type="Proteomes" id="UP000001555">
    <property type="component" value="Unassembled WGS sequence"/>
</dbReference>
<dbReference type="EMBL" id="ABJB010994406">
    <property type="status" value="NOT_ANNOTATED_CDS"/>
    <property type="molecule type" value="Genomic_DNA"/>
</dbReference>
<evidence type="ECO:0000313" key="4">
    <source>
        <dbReference type="Proteomes" id="UP000001555"/>
    </source>
</evidence>
<keyword evidence="4" id="KW-1185">Reference proteome</keyword>
<evidence type="ECO:0000313" key="2">
    <source>
        <dbReference type="EMBL" id="EEC15507.1"/>
    </source>
</evidence>
<feature type="compositionally biased region" description="Pro residues" evidence="1">
    <location>
        <begin position="12"/>
        <end position="24"/>
    </location>
</feature>
<sequence>LCLHSQSYPSPKLRPPTPAPPPSRPSIRRLCLPSRVPPSPRPQPPPSRWAPPPLRCKWCQRPRSSPPTQLARSRSRVAPTFHWPALRCRVATSQPRHPSFRC</sequence>
<dbReference type="HOGENOM" id="CLU_2284437_0_0_1"/>
<dbReference type="EnsemblMetazoa" id="ISCW011446-RA">
    <property type="protein sequence ID" value="ISCW011446-PA"/>
    <property type="gene ID" value="ISCW011446"/>
</dbReference>
<dbReference type="VEuPathDB" id="VectorBase:ISCW011446"/>
<feature type="compositionally biased region" description="Pro residues" evidence="1">
    <location>
        <begin position="35"/>
        <end position="52"/>
    </location>
</feature>
<feature type="non-terminal residue" evidence="2">
    <location>
        <position position="1"/>
    </location>
</feature>
<name>B7Q9I5_IXOSC</name>
<accession>B7Q9I5</accession>
<organism>
    <name type="scientific">Ixodes scapularis</name>
    <name type="common">Black-legged tick</name>
    <name type="synonym">Deer tick</name>
    <dbReference type="NCBI Taxonomy" id="6945"/>
    <lineage>
        <taxon>Eukaryota</taxon>
        <taxon>Metazoa</taxon>
        <taxon>Ecdysozoa</taxon>
        <taxon>Arthropoda</taxon>
        <taxon>Chelicerata</taxon>
        <taxon>Arachnida</taxon>
        <taxon>Acari</taxon>
        <taxon>Parasitiformes</taxon>
        <taxon>Ixodida</taxon>
        <taxon>Ixodoidea</taxon>
        <taxon>Ixodidae</taxon>
        <taxon>Ixodinae</taxon>
        <taxon>Ixodes</taxon>
    </lineage>
</organism>